<organism evidence="2 3">
    <name type="scientific">Ataeniobius toweri</name>
    <dbReference type="NCBI Taxonomy" id="208326"/>
    <lineage>
        <taxon>Eukaryota</taxon>
        <taxon>Metazoa</taxon>
        <taxon>Chordata</taxon>
        <taxon>Craniata</taxon>
        <taxon>Vertebrata</taxon>
        <taxon>Euteleostomi</taxon>
        <taxon>Actinopterygii</taxon>
        <taxon>Neopterygii</taxon>
        <taxon>Teleostei</taxon>
        <taxon>Neoteleostei</taxon>
        <taxon>Acanthomorphata</taxon>
        <taxon>Ovalentaria</taxon>
        <taxon>Atherinomorphae</taxon>
        <taxon>Cyprinodontiformes</taxon>
        <taxon>Goodeidae</taxon>
        <taxon>Ataeniobius</taxon>
    </lineage>
</organism>
<evidence type="ECO:0000313" key="3">
    <source>
        <dbReference type="Proteomes" id="UP001345963"/>
    </source>
</evidence>
<protein>
    <submittedName>
        <fullName evidence="2">Uncharacterized protein</fullName>
    </submittedName>
</protein>
<reference evidence="2 3" key="1">
    <citation type="submission" date="2021-07" db="EMBL/GenBank/DDBJ databases">
        <authorList>
            <person name="Palmer J.M."/>
        </authorList>
    </citation>
    <scope>NUCLEOTIDE SEQUENCE [LARGE SCALE GENOMIC DNA]</scope>
    <source>
        <strain evidence="2 3">AT_MEX2019</strain>
        <tissue evidence="2">Muscle</tissue>
    </source>
</reference>
<evidence type="ECO:0000256" key="1">
    <source>
        <dbReference type="SAM" id="MobiDB-lite"/>
    </source>
</evidence>
<keyword evidence="3" id="KW-1185">Reference proteome</keyword>
<comment type="caution">
    <text evidence="2">The sequence shown here is derived from an EMBL/GenBank/DDBJ whole genome shotgun (WGS) entry which is preliminary data.</text>
</comment>
<name>A0ABU7AJ40_9TELE</name>
<dbReference type="EMBL" id="JAHUTI010016065">
    <property type="protein sequence ID" value="MED6237505.1"/>
    <property type="molecule type" value="Genomic_DNA"/>
</dbReference>
<evidence type="ECO:0000313" key="2">
    <source>
        <dbReference type="EMBL" id="MED6237505.1"/>
    </source>
</evidence>
<dbReference type="Proteomes" id="UP001345963">
    <property type="component" value="Unassembled WGS sequence"/>
</dbReference>
<gene>
    <name evidence="2" type="ORF">ATANTOWER_026343</name>
</gene>
<proteinExistence type="predicted"/>
<accession>A0ABU7AJ40</accession>
<feature type="region of interest" description="Disordered" evidence="1">
    <location>
        <begin position="1"/>
        <end position="26"/>
    </location>
</feature>
<sequence>MKTGVRAAALISPPKAGTPSPSSAPSMGVQMSSTYHILMAFNYLLDEKQCIYTIRLGEVHQSLLQQKTHMT</sequence>